<evidence type="ECO:0000256" key="2">
    <source>
        <dbReference type="ARBA" id="ARBA00012438"/>
    </source>
</evidence>
<dbReference type="EMBL" id="BAAARW010000020">
    <property type="protein sequence ID" value="GAA2435408.1"/>
    <property type="molecule type" value="Genomic_DNA"/>
</dbReference>
<accession>A0ABN3JN89</accession>
<keyword evidence="3" id="KW-0597">Phosphoprotein</keyword>
<protein>
    <recommendedName>
        <fullName evidence="2">histidine kinase</fullName>
        <ecNumber evidence="2">2.7.13.3</ecNumber>
    </recommendedName>
</protein>
<feature type="compositionally biased region" description="Polar residues" evidence="6">
    <location>
        <begin position="850"/>
        <end position="866"/>
    </location>
</feature>
<dbReference type="EC" id="2.7.13.3" evidence="2"/>
<dbReference type="PROSITE" id="PS50906">
    <property type="entry name" value="NIT"/>
    <property type="match status" value="1"/>
</dbReference>
<evidence type="ECO:0000256" key="6">
    <source>
        <dbReference type="SAM" id="MobiDB-lite"/>
    </source>
</evidence>
<organism evidence="9 10">
    <name type="scientific">Actinomadura vinacea</name>
    <dbReference type="NCBI Taxonomy" id="115336"/>
    <lineage>
        <taxon>Bacteria</taxon>
        <taxon>Bacillati</taxon>
        <taxon>Actinomycetota</taxon>
        <taxon>Actinomycetes</taxon>
        <taxon>Streptosporangiales</taxon>
        <taxon>Thermomonosporaceae</taxon>
        <taxon>Actinomadura</taxon>
    </lineage>
</organism>
<feature type="compositionally biased region" description="Basic and acidic residues" evidence="6">
    <location>
        <begin position="839"/>
        <end position="848"/>
    </location>
</feature>
<keyword evidence="7" id="KW-0472">Membrane</keyword>
<dbReference type="Proteomes" id="UP001501231">
    <property type="component" value="Unassembled WGS sequence"/>
</dbReference>
<evidence type="ECO:0000256" key="4">
    <source>
        <dbReference type="ARBA" id="ARBA00022679"/>
    </source>
</evidence>
<feature type="compositionally biased region" description="Basic and acidic residues" evidence="6">
    <location>
        <begin position="801"/>
        <end position="810"/>
    </location>
</feature>
<dbReference type="InterPro" id="IPR050428">
    <property type="entry name" value="TCS_sensor_his_kinase"/>
</dbReference>
<feature type="compositionally biased region" description="Pro residues" evidence="6">
    <location>
        <begin position="715"/>
        <end position="761"/>
    </location>
</feature>
<keyword evidence="7" id="KW-0812">Transmembrane</keyword>
<dbReference type="InterPro" id="IPR010910">
    <property type="entry name" value="Nitrate/nitrite_sensing_bac"/>
</dbReference>
<comment type="caution">
    <text evidence="9">The sequence shown here is derived from an EMBL/GenBank/DDBJ whole genome shotgun (WGS) entry which is preliminary data.</text>
</comment>
<evidence type="ECO:0000313" key="9">
    <source>
        <dbReference type="EMBL" id="GAA2435408.1"/>
    </source>
</evidence>
<evidence type="ECO:0000256" key="5">
    <source>
        <dbReference type="ARBA" id="ARBA00022777"/>
    </source>
</evidence>
<reference evidence="9 10" key="1">
    <citation type="journal article" date="2019" name="Int. J. Syst. Evol. Microbiol.">
        <title>The Global Catalogue of Microorganisms (GCM) 10K type strain sequencing project: providing services to taxonomists for standard genome sequencing and annotation.</title>
        <authorList>
            <consortium name="The Broad Institute Genomics Platform"/>
            <consortium name="The Broad Institute Genome Sequencing Center for Infectious Disease"/>
            <person name="Wu L."/>
            <person name="Ma J."/>
        </authorList>
    </citation>
    <scope>NUCLEOTIDE SEQUENCE [LARGE SCALE GENOMIC DNA]</scope>
    <source>
        <strain evidence="9 10">JCM 3325</strain>
    </source>
</reference>
<gene>
    <name evidence="9" type="ORF">GCM10010191_57590</name>
</gene>
<feature type="region of interest" description="Disordered" evidence="6">
    <location>
        <begin position="675"/>
        <end position="873"/>
    </location>
</feature>
<dbReference type="Gene3D" id="3.30.565.10">
    <property type="entry name" value="Histidine kinase-like ATPase, C-terminal domain"/>
    <property type="match status" value="1"/>
</dbReference>
<dbReference type="Pfam" id="PF02518">
    <property type="entry name" value="HATPase_c"/>
    <property type="match status" value="1"/>
</dbReference>
<proteinExistence type="predicted"/>
<sequence>MKSRISHRRPRPGSGRFRTVRFKVTALVLVSLVSLSILWAFAASVTLGEGLNLRNVETVQDHYEYPSGALGSALQVERRTTMVYLGSKAPTDFAVMESARLVTDRQAGLFRELAGDKGALEDAPQQTRQLANEIVTGLNGLAGKRTAIDTGGTARAQAFADFTALLGGIGTLQGTMATLSNAEVAKDARNQVALARAREALSQEDALLAGVLAAGQITRAEHAEFVKLVGTQRALYDIASPELRTGDRTYFRRVTSTPEYARLRQLEDRFVAVPRMPRGAADETPALWKNTVDTNLIKLRGLELSLIGAAEQRAKPISDAIILRVALAGVLGLVAVVLSVTLAIWAARSVIRDLNGLKREALDLASSRLPGVIQRLRRGEEVDVVAEAPPLSFATEEIDQVGQAFNAARRTAIQGAVEEAGLRRGISEVFVNLARRSQTLLHRQLNLLDSMERRITEPDDLEDLFRIDHLATRMRRHAEGLIILSGQAPGRGWRNPVAVIDVARAAASEVEDYTRVSVAPMSQAAITGVAVADVIHLLAELIENAASFSPPHTSVQVTGQAVARGFTIEIEDRGLSMDEASLAAANERLANPPEFDLSDSAQLGLFVVGRLAQRHRIKVTLRTSPFGGMSAVVLIPEDIVVHDTDEYDADAEAQLALTRRSQDALMPVGVVRGAPGHDRAALPAGTGGPVLRLHSNEPEVPQGSRHRRPHGEPSQPMPEPNAPVPPHAVPPQAVPPHAVPPHAVPPAPVPEPMPEPPPAAPRPVQEARSERRAGGSGGGNTGPPRRPPGGGSRGGGGGRGGRGERPDLPRRVRQANMAPQLRDEPSGENSLPADQPAPRADRSPEELRSMMSSIQRGTQRGRTESTIEFDEGS</sequence>
<dbReference type="InterPro" id="IPR003594">
    <property type="entry name" value="HATPase_dom"/>
</dbReference>
<evidence type="ECO:0000256" key="7">
    <source>
        <dbReference type="SAM" id="Phobius"/>
    </source>
</evidence>
<dbReference type="SMART" id="SM00387">
    <property type="entry name" value="HATPase_c"/>
    <property type="match status" value="1"/>
</dbReference>
<comment type="catalytic activity">
    <reaction evidence="1">
        <text>ATP + protein L-histidine = ADP + protein N-phospho-L-histidine.</text>
        <dbReference type="EC" id="2.7.13.3"/>
    </reaction>
</comment>
<feature type="transmembrane region" description="Helical" evidence="7">
    <location>
        <begin position="321"/>
        <end position="347"/>
    </location>
</feature>
<keyword evidence="4" id="KW-0808">Transferase</keyword>
<name>A0ABN3JN89_9ACTN</name>
<keyword evidence="5" id="KW-0418">Kinase</keyword>
<feature type="domain" description="NIT" evidence="8">
    <location>
        <begin position="65"/>
        <end position="317"/>
    </location>
</feature>
<dbReference type="Pfam" id="PF08376">
    <property type="entry name" value="NIT"/>
    <property type="match status" value="1"/>
</dbReference>
<dbReference type="PANTHER" id="PTHR45436">
    <property type="entry name" value="SENSOR HISTIDINE KINASE YKOH"/>
    <property type="match status" value="1"/>
</dbReference>
<feature type="compositionally biased region" description="Gly residues" evidence="6">
    <location>
        <begin position="788"/>
        <end position="800"/>
    </location>
</feature>
<dbReference type="SUPFAM" id="SSF55874">
    <property type="entry name" value="ATPase domain of HSP90 chaperone/DNA topoisomerase II/histidine kinase"/>
    <property type="match status" value="1"/>
</dbReference>
<dbReference type="PANTHER" id="PTHR45436:SF5">
    <property type="entry name" value="SENSOR HISTIDINE KINASE TRCS"/>
    <property type="match status" value="1"/>
</dbReference>
<evidence type="ECO:0000259" key="8">
    <source>
        <dbReference type="PROSITE" id="PS50906"/>
    </source>
</evidence>
<keyword evidence="10" id="KW-1185">Reference proteome</keyword>
<dbReference type="InterPro" id="IPR036890">
    <property type="entry name" value="HATPase_C_sf"/>
</dbReference>
<evidence type="ECO:0000313" key="10">
    <source>
        <dbReference type="Proteomes" id="UP001501231"/>
    </source>
</evidence>
<evidence type="ECO:0000256" key="3">
    <source>
        <dbReference type="ARBA" id="ARBA00022553"/>
    </source>
</evidence>
<keyword evidence="7" id="KW-1133">Transmembrane helix</keyword>
<evidence type="ECO:0000256" key="1">
    <source>
        <dbReference type="ARBA" id="ARBA00000085"/>
    </source>
</evidence>
<dbReference type="InterPro" id="IPR013587">
    <property type="entry name" value="Nitrate/nitrite_sensing"/>
</dbReference>